<dbReference type="AlphaFoldDB" id="A0A068UD96"/>
<organism evidence="2 3">
    <name type="scientific">Coffea canephora</name>
    <name type="common">Robusta coffee</name>
    <dbReference type="NCBI Taxonomy" id="49390"/>
    <lineage>
        <taxon>Eukaryota</taxon>
        <taxon>Viridiplantae</taxon>
        <taxon>Streptophyta</taxon>
        <taxon>Embryophyta</taxon>
        <taxon>Tracheophyta</taxon>
        <taxon>Spermatophyta</taxon>
        <taxon>Magnoliopsida</taxon>
        <taxon>eudicotyledons</taxon>
        <taxon>Gunneridae</taxon>
        <taxon>Pentapetalae</taxon>
        <taxon>asterids</taxon>
        <taxon>lamiids</taxon>
        <taxon>Gentianales</taxon>
        <taxon>Rubiaceae</taxon>
        <taxon>Ixoroideae</taxon>
        <taxon>Gardenieae complex</taxon>
        <taxon>Bertiereae - Coffeeae clade</taxon>
        <taxon>Coffeeae</taxon>
        <taxon>Coffea</taxon>
    </lineage>
</organism>
<keyword evidence="3" id="KW-1185">Reference proteome</keyword>
<dbReference type="OrthoDB" id="349at2759"/>
<dbReference type="GO" id="GO:0015979">
    <property type="term" value="P:photosynthesis"/>
    <property type="evidence" value="ECO:0007669"/>
    <property type="project" value="InterPro"/>
</dbReference>
<dbReference type="GO" id="GO:0009535">
    <property type="term" value="C:chloroplast thylakoid membrane"/>
    <property type="evidence" value="ECO:0007669"/>
    <property type="project" value="TreeGrafter"/>
</dbReference>
<dbReference type="Gramene" id="CDP06212">
    <property type="protein sequence ID" value="CDP06212"/>
    <property type="gene ID" value="GSCOC_T00022898001"/>
</dbReference>
<dbReference type="OMA" id="IDITTWI"/>
<dbReference type="InParanoid" id="A0A068UD96"/>
<feature type="transmembrane region" description="Helical" evidence="1">
    <location>
        <begin position="71"/>
        <end position="90"/>
    </location>
</feature>
<dbReference type="PANTHER" id="PTHR30128">
    <property type="entry name" value="OUTER MEMBRANE PROTEIN, OMPA-RELATED"/>
    <property type="match status" value="1"/>
</dbReference>
<dbReference type="Pfam" id="PF00223">
    <property type="entry name" value="PsaA_PsaB"/>
    <property type="match status" value="1"/>
</dbReference>
<dbReference type="SUPFAM" id="SSF81558">
    <property type="entry name" value="Photosystem I subunits PsaA/PsaB"/>
    <property type="match status" value="1"/>
</dbReference>
<evidence type="ECO:0000313" key="2">
    <source>
        <dbReference type="EMBL" id="CDP06212.1"/>
    </source>
</evidence>
<evidence type="ECO:0000313" key="3">
    <source>
        <dbReference type="Proteomes" id="UP000295252"/>
    </source>
</evidence>
<dbReference type="InterPro" id="IPR036408">
    <property type="entry name" value="PSI_PsaA/B_sf"/>
</dbReference>
<evidence type="ECO:0008006" key="4">
    <source>
        <dbReference type="Google" id="ProtNLM"/>
    </source>
</evidence>
<protein>
    <recommendedName>
        <fullName evidence="4">Photosystem I P700 chlorophyll a apoprotein A1</fullName>
    </recommendedName>
</protein>
<keyword evidence="1" id="KW-0812">Transmembrane</keyword>
<dbReference type="PhylomeDB" id="A0A068UD96"/>
<dbReference type="Proteomes" id="UP000295252">
    <property type="component" value="Chromosome VIII"/>
</dbReference>
<name>A0A068UD96_COFCA</name>
<keyword evidence="1" id="KW-0472">Membrane</keyword>
<evidence type="ECO:0000256" key="1">
    <source>
        <dbReference type="SAM" id="Phobius"/>
    </source>
</evidence>
<proteinExistence type="predicted"/>
<keyword evidence="1" id="KW-1133">Transmembrane helix</keyword>
<dbReference type="InterPro" id="IPR001280">
    <property type="entry name" value="PSI_PsaA/B"/>
</dbReference>
<accession>A0A068UD96</accession>
<reference evidence="3" key="1">
    <citation type="journal article" date="2014" name="Science">
        <title>The coffee genome provides insight into the convergent evolution of caffeine biosynthesis.</title>
        <authorList>
            <person name="Denoeud F."/>
            <person name="Carretero-Paulet L."/>
            <person name="Dereeper A."/>
            <person name="Droc G."/>
            <person name="Guyot R."/>
            <person name="Pietrella M."/>
            <person name="Zheng C."/>
            <person name="Alberti A."/>
            <person name="Anthony F."/>
            <person name="Aprea G."/>
            <person name="Aury J.M."/>
            <person name="Bento P."/>
            <person name="Bernard M."/>
            <person name="Bocs S."/>
            <person name="Campa C."/>
            <person name="Cenci A."/>
            <person name="Combes M.C."/>
            <person name="Crouzillat D."/>
            <person name="Da Silva C."/>
            <person name="Daddiego L."/>
            <person name="De Bellis F."/>
            <person name="Dussert S."/>
            <person name="Garsmeur O."/>
            <person name="Gayraud T."/>
            <person name="Guignon V."/>
            <person name="Jahn K."/>
            <person name="Jamilloux V."/>
            <person name="Joet T."/>
            <person name="Labadie K."/>
            <person name="Lan T."/>
            <person name="Leclercq J."/>
            <person name="Lepelley M."/>
            <person name="Leroy T."/>
            <person name="Li L.T."/>
            <person name="Librado P."/>
            <person name="Lopez L."/>
            <person name="Munoz A."/>
            <person name="Noel B."/>
            <person name="Pallavicini A."/>
            <person name="Perrotta G."/>
            <person name="Poncet V."/>
            <person name="Pot D."/>
            <person name="Priyono X."/>
            <person name="Rigoreau M."/>
            <person name="Rouard M."/>
            <person name="Rozas J."/>
            <person name="Tranchant-Dubreuil C."/>
            <person name="VanBuren R."/>
            <person name="Zhang Q."/>
            <person name="Andrade A.C."/>
            <person name="Argout X."/>
            <person name="Bertrand B."/>
            <person name="de Kochko A."/>
            <person name="Graziosi G."/>
            <person name="Henry R.J."/>
            <person name="Jayarama X."/>
            <person name="Ming R."/>
            <person name="Nagai C."/>
            <person name="Rounsley S."/>
            <person name="Sankoff D."/>
            <person name="Giuliano G."/>
            <person name="Albert V.A."/>
            <person name="Wincker P."/>
            <person name="Lashermes P."/>
        </authorList>
    </citation>
    <scope>NUCLEOTIDE SEQUENCE [LARGE SCALE GENOMIC DNA]</scope>
    <source>
        <strain evidence="3">cv. DH200-94</strain>
    </source>
</reference>
<dbReference type="PANTHER" id="PTHR30128:SF19">
    <property type="entry name" value="PHOTOSYSTEM I P700 CHLOROPHYLL A APOPROTEIN A1-RELATED"/>
    <property type="match status" value="1"/>
</dbReference>
<dbReference type="Gene3D" id="1.20.1130.10">
    <property type="entry name" value="Photosystem I PsaA/PsaB"/>
    <property type="match status" value="1"/>
</dbReference>
<dbReference type="EMBL" id="HG739104">
    <property type="protein sequence ID" value="CDP06212.1"/>
    <property type="molecule type" value="Genomic_DNA"/>
</dbReference>
<sequence>MIIHSLEPEVKIVVDRDPIKTPFEEWTKPSHFSKTIAKGPETTTWIWNLHADIHHFNRNTIDSEQISRKVFNAHFGQLFVIFIWLSGIYCHSARFSIMKCG</sequence>
<gene>
    <name evidence="2" type="ORF">GSCOC_T00022898001</name>
</gene>
<dbReference type="STRING" id="49390.A0A068UD96"/>